<protein>
    <submittedName>
        <fullName evidence="4">NHL repeat containing protein</fullName>
    </submittedName>
</protein>
<feature type="domain" description="BTB" evidence="3">
    <location>
        <begin position="377"/>
        <end position="445"/>
    </location>
</feature>
<accession>A0A0M0KA26</accession>
<sequence>MKRSRSEAVAAVSTIAGSREGKGGFADGPAADARFNCPGSAAIDADGNIFVADEHNHCIRKVTPDGTVRTLAGSREGKDGFADGPAADARFNHPGSAAIDADGTIIVADKANHCIRKVSPDGTVSTLAGSREGKGGFADGPGADARFNLPGSAVIDADGTIIVADMFNHCIRKVSPDGTVSTLAGSREGKDGFADGPGADARFYCPASVAIDADGNIIVADMANYCIRKVTPDGTVSTLAGSRESECGFADGPAADARFHGPTSVVIDANGNIVVADWGNECIRKVTPDGTVSTLAGSRESECGFADGPAADARFHGPASAAIDANGNIVVADVFNHCIRKVSHCGLSRGLCLPRWSIDPSTAQEDMLHMLADDAFADVTFEVEGARITAHRAVLVSRSAYFRGMFKSPCRETAPDAVIVVRDTTIAAFRKLLAYLYGDRLELDDDVVLDVMQKTREYQLTRAFNMCMRYCIQHVRSATVVPWLLVADAARLDELREAMLQHLRRHLRSIRAEAPEALAALRASPDLMLELINAL</sequence>
<dbReference type="PROSITE" id="PS51125">
    <property type="entry name" value="NHL"/>
    <property type="match status" value="4"/>
</dbReference>
<reference evidence="5" key="1">
    <citation type="journal article" date="2015" name="PLoS Genet.">
        <title>Genome Sequence and Transcriptome Analyses of Chrysochromulina tobin: Metabolic Tools for Enhanced Algal Fitness in the Prominent Order Prymnesiales (Haptophyceae).</title>
        <authorList>
            <person name="Hovde B.T."/>
            <person name="Deodato C.R."/>
            <person name="Hunsperger H.M."/>
            <person name="Ryken S.A."/>
            <person name="Yost W."/>
            <person name="Jha R.K."/>
            <person name="Patterson J."/>
            <person name="Monnat R.J. Jr."/>
            <person name="Barlow S.B."/>
            <person name="Starkenburg S.R."/>
            <person name="Cattolico R.A."/>
        </authorList>
    </citation>
    <scope>NUCLEOTIDE SEQUENCE</scope>
    <source>
        <strain evidence="5">CCMP291</strain>
    </source>
</reference>
<feature type="repeat" description="NHL" evidence="2">
    <location>
        <begin position="259"/>
        <end position="289"/>
    </location>
</feature>
<dbReference type="Proteomes" id="UP000037460">
    <property type="component" value="Unassembled WGS sequence"/>
</dbReference>
<proteinExistence type="predicted"/>
<dbReference type="CDD" id="cd14953">
    <property type="entry name" value="NHL_like_1"/>
    <property type="match status" value="1"/>
</dbReference>
<dbReference type="SUPFAM" id="SSF101898">
    <property type="entry name" value="NHL repeat"/>
    <property type="match status" value="1"/>
</dbReference>
<dbReference type="Gene3D" id="2.120.10.30">
    <property type="entry name" value="TolB, C-terminal domain"/>
    <property type="match status" value="3"/>
</dbReference>
<dbReference type="SUPFAM" id="SSF54695">
    <property type="entry name" value="POZ domain"/>
    <property type="match status" value="1"/>
</dbReference>
<dbReference type="PROSITE" id="PS50097">
    <property type="entry name" value="BTB"/>
    <property type="match status" value="1"/>
</dbReference>
<evidence type="ECO:0000259" key="3">
    <source>
        <dbReference type="PROSITE" id="PS50097"/>
    </source>
</evidence>
<gene>
    <name evidence="4" type="ORF">Ctob_010028</name>
</gene>
<dbReference type="Pfam" id="PF00651">
    <property type="entry name" value="BTB"/>
    <property type="match status" value="1"/>
</dbReference>
<evidence type="ECO:0000313" key="4">
    <source>
        <dbReference type="EMBL" id="KOO35644.1"/>
    </source>
</evidence>
<dbReference type="InterPro" id="IPR001258">
    <property type="entry name" value="NHL_repeat"/>
</dbReference>
<comment type="caution">
    <text evidence="4">The sequence shown here is derived from an EMBL/GenBank/DDBJ whole genome shotgun (WGS) entry which is preliminary data.</text>
</comment>
<keyword evidence="5" id="KW-1185">Reference proteome</keyword>
<feature type="repeat" description="NHL" evidence="2">
    <location>
        <begin position="35"/>
        <end position="65"/>
    </location>
</feature>
<feature type="repeat" description="NHL" evidence="2">
    <location>
        <begin position="91"/>
        <end position="121"/>
    </location>
</feature>
<dbReference type="InterPro" id="IPR000210">
    <property type="entry name" value="BTB/POZ_dom"/>
</dbReference>
<evidence type="ECO:0000313" key="5">
    <source>
        <dbReference type="Proteomes" id="UP000037460"/>
    </source>
</evidence>
<dbReference type="EMBL" id="JWZX01000797">
    <property type="protein sequence ID" value="KOO35644.1"/>
    <property type="molecule type" value="Genomic_DNA"/>
</dbReference>
<feature type="repeat" description="NHL" evidence="2">
    <location>
        <begin position="191"/>
        <end position="233"/>
    </location>
</feature>
<evidence type="ECO:0000256" key="1">
    <source>
        <dbReference type="ARBA" id="ARBA00022737"/>
    </source>
</evidence>
<dbReference type="AlphaFoldDB" id="A0A0M0KA26"/>
<evidence type="ECO:0000256" key="2">
    <source>
        <dbReference type="PROSITE-ProRule" id="PRU00504"/>
    </source>
</evidence>
<keyword evidence="1" id="KW-0677">Repeat</keyword>
<dbReference type="InterPro" id="IPR011042">
    <property type="entry name" value="6-blade_b-propeller_TolB-like"/>
</dbReference>
<dbReference type="InterPro" id="IPR011333">
    <property type="entry name" value="SKP1/BTB/POZ_sf"/>
</dbReference>
<dbReference type="Pfam" id="PF01436">
    <property type="entry name" value="NHL"/>
    <property type="match status" value="5"/>
</dbReference>
<dbReference type="PANTHER" id="PTHR13833">
    <property type="match status" value="1"/>
</dbReference>
<dbReference type="SMART" id="SM00225">
    <property type="entry name" value="BTB"/>
    <property type="match status" value="1"/>
</dbReference>
<dbReference type="OrthoDB" id="424357at2759"/>
<dbReference type="PANTHER" id="PTHR13833:SF71">
    <property type="entry name" value="NHL DOMAIN-CONTAINING PROTEIN"/>
    <property type="match status" value="1"/>
</dbReference>
<name>A0A0M0KA26_9EUKA</name>
<dbReference type="Gene3D" id="3.30.710.10">
    <property type="entry name" value="Potassium Channel Kv1.1, Chain A"/>
    <property type="match status" value="1"/>
</dbReference>
<organism evidence="4 5">
    <name type="scientific">Chrysochromulina tobinii</name>
    <dbReference type="NCBI Taxonomy" id="1460289"/>
    <lineage>
        <taxon>Eukaryota</taxon>
        <taxon>Haptista</taxon>
        <taxon>Haptophyta</taxon>
        <taxon>Prymnesiophyceae</taxon>
        <taxon>Prymnesiales</taxon>
        <taxon>Chrysochromulinaceae</taxon>
        <taxon>Chrysochromulina</taxon>
    </lineage>
</organism>